<dbReference type="InterPro" id="IPR000477">
    <property type="entry name" value="RT_dom"/>
</dbReference>
<dbReference type="Gene3D" id="3.30.70.270">
    <property type="match status" value="1"/>
</dbReference>
<organism evidence="9 10">
    <name type="scientific">Mucuna pruriens</name>
    <name type="common">Velvet bean</name>
    <name type="synonym">Dolichos pruriens</name>
    <dbReference type="NCBI Taxonomy" id="157652"/>
    <lineage>
        <taxon>Eukaryota</taxon>
        <taxon>Viridiplantae</taxon>
        <taxon>Streptophyta</taxon>
        <taxon>Embryophyta</taxon>
        <taxon>Tracheophyta</taxon>
        <taxon>Spermatophyta</taxon>
        <taxon>Magnoliopsida</taxon>
        <taxon>eudicotyledons</taxon>
        <taxon>Gunneridae</taxon>
        <taxon>Pentapetalae</taxon>
        <taxon>rosids</taxon>
        <taxon>fabids</taxon>
        <taxon>Fabales</taxon>
        <taxon>Fabaceae</taxon>
        <taxon>Papilionoideae</taxon>
        <taxon>50 kb inversion clade</taxon>
        <taxon>NPAAA clade</taxon>
        <taxon>indigoferoid/millettioid clade</taxon>
        <taxon>Phaseoleae</taxon>
        <taxon>Mucuna</taxon>
    </lineage>
</organism>
<dbReference type="AlphaFoldDB" id="A0A371I227"/>
<evidence type="ECO:0000313" key="9">
    <source>
        <dbReference type="EMBL" id="RDY09096.1"/>
    </source>
</evidence>
<dbReference type="CDD" id="cd01647">
    <property type="entry name" value="RT_LTR"/>
    <property type="match status" value="1"/>
</dbReference>
<keyword evidence="10" id="KW-1185">Reference proteome</keyword>
<dbReference type="FunFam" id="3.10.10.10:FF:000007">
    <property type="entry name" value="Retrovirus-related Pol polyprotein from transposon 17.6-like Protein"/>
    <property type="match status" value="1"/>
</dbReference>
<keyword evidence="3" id="KW-0548">Nucleotidyltransferase</keyword>
<dbReference type="EMBL" id="QJKJ01001127">
    <property type="protein sequence ID" value="RDY09096.1"/>
    <property type="molecule type" value="Genomic_DNA"/>
</dbReference>
<evidence type="ECO:0000313" key="10">
    <source>
        <dbReference type="Proteomes" id="UP000257109"/>
    </source>
</evidence>
<evidence type="ECO:0000256" key="1">
    <source>
        <dbReference type="ARBA" id="ARBA00022670"/>
    </source>
</evidence>
<dbReference type="Proteomes" id="UP000257109">
    <property type="component" value="Unassembled WGS sequence"/>
</dbReference>
<dbReference type="GO" id="GO:0006508">
    <property type="term" value="P:proteolysis"/>
    <property type="evidence" value="ECO:0007669"/>
    <property type="project" value="UniProtKB-KW"/>
</dbReference>
<evidence type="ECO:0000256" key="4">
    <source>
        <dbReference type="ARBA" id="ARBA00022722"/>
    </source>
</evidence>
<feature type="non-terminal residue" evidence="9">
    <location>
        <position position="1"/>
    </location>
</feature>
<evidence type="ECO:0000256" key="3">
    <source>
        <dbReference type="ARBA" id="ARBA00022695"/>
    </source>
</evidence>
<dbReference type="PANTHER" id="PTHR33064">
    <property type="entry name" value="POL PROTEIN"/>
    <property type="match status" value="1"/>
</dbReference>
<evidence type="ECO:0000259" key="8">
    <source>
        <dbReference type="PROSITE" id="PS50878"/>
    </source>
</evidence>
<dbReference type="GO" id="GO:0008233">
    <property type="term" value="F:peptidase activity"/>
    <property type="evidence" value="ECO:0007669"/>
    <property type="project" value="UniProtKB-KW"/>
</dbReference>
<keyword evidence="2" id="KW-0808">Transferase</keyword>
<dbReference type="InterPro" id="IPR043128">
    <property type="entry name" value="Rev_trsase/Diguanyl_cyclase"/>
</dbReference>
<evidence type="ECO:0000256" key="5">
    <source>
        <dbReference type="ARBA" id="ARBA00022759"/>
    </source>
</evidence>
<sequence length="363" mass="43117">MDEECIFSINYLKQQFVIEKGLIVEKLGKEVCFEFVKPTKTREIEEQLKSSKIHEIIKKIKNRIIKEICKTNPTAFWYRKKYEVSLPYIEDFDENKIPTKARPIQMNKEYLDYCKKEIQEYLEKKLIRPSKSPWSCTRFYVMKASEVERGAPRLVINYKPLNKVLKWIRYPLLNKNDLIKRIQNATIFSKFDLKSGYYQIGVKEEDRYKTAFVVPFGHYEWNVMPQGLKNAPSEFQNIMNDIFNKYAEFSLVYLDDVLIFSKNLNEHIEHLEKFINLIKENGLVVSEKKIKIFQTKIRFLGFEINQGTIIPISRSIEFGEKFSNEIKDKTQLQRFLGCVNYIAEFIPNIRIICALLFLNGMKK</sequence>
<dbReference type="GO" id="GO:0004519">
    <property type="term" value="F:endonuclease activity"/>
    <property type="evidence" value="ECO:0007669"/>
    <property type="project" value="UniProtKB-KW"/>
</dbReference>
<evidence type="ECO:0000256" key="7">
    <source>
        <dbReference type="ARBA" id="ARBA00022918"/>
    </source>
</evidence>
<reference evidence="9" key="1">
    <citation type="submission" date="2018-05" db="EMBL/GenBank/DDBJ databases">
        <title>Draft genome of Mucuna pruriens seed.</title>
        <authorList>
            <person name="Nnadi N.E."/>
            <person name="Vos R."/>
            <person name="Hasami M.H."/>
            <person name="Devisetty U.K."/>
            <person name="Aguiy J.C."/>
        </authorList>
    </citation>
    <scope>NUCLEOTIDE SEQUENCE [LARGE SCALE GENOMIC DNA]</scope>
    <source>
        <strain evidence="9">JCA_2017</strain>
    </source>
</reference>
<keyword evidence="4" id="KW-0540">Nuclease</keyword>
<dbReference type="InterPro" id="IPR051320">
    <property type="entry name" value="Viral_Replic_Matur_Polypro"/>
</dbReference>
<comment type="caution">
    <text evidence="9">The sequence shown here is derived from an EMBL/GenBank/DDBJ whole genome shotgun (WGS) entry which is preliminary data.</text>
</comment>
<evidence type="ECO:0000256" key="6">
    <source>
        <dbReference type="ARBA" id="ARBA00022801"/>
    </source>
</evidence>
<protein>
    <recommendedName>
        <fullName evidence="8">Reverse transcriptase domain-containing protein</fullName>
    </recommendedName>
</protein>
<dbReference type="InterPro" id="IPR043502">
    <property type="entry name" value="DNA/RNA_pol_sf"/>
</dbReference>
<name>A0A371I227_MUCPR</name>
<proteinExistence type="predicted"/>
<keyword evidence="1" id="KW-0645">Protease</keyword>
<dbReference type="OrthoDB" id="1914518at2759"/>
<keyword evidence="6" id="KW-0378">Hydrolase</keyword>
<evidence type="ECO:0000256" key="2">
    <source>
        <dbReference type="ARBA" id="ARBA00022679"/>
    </source>
</evidence>
<feature type="domain" description="Reverse transcriptase" evidence="8">
    <location>
        <begin position="123"/>
        <end position="304"/>
    </location>
</feature>
<gene>
    <name evidence="9" type="ORF">CR513_06592</name>
</gene>
<dbReference type="Gene3D" id="3.10.10.10">
    <property type="entry name" value="HIV Type 1 Reverse Transcriptase, subunit A, domain 1"/>
    <property type="match status" value="1"/>
</dbReference>
<accession>A0A371I227</accession>
<dbReference type="Pfam" id="PF00078">
    <property type="entry name" value="RVT_1"/>
    <property type="match status" value="1"/>
</dbReference>
<dbReference type="SUPFAM" id="SSF56672">
    <property type="entry name" value="DNA/RNA polymerases"/>
    <property type="match status" value="1"/>
</dbReference>
<dbReference type="PANTHER" id="PTHR33064:SF37">
    <property type="entry name" value="RIBONUCLEASE H"/>
    <property type="match status" value="1"/>
</dbReference>
<dbReference type="PROSITE" id="PS50878">
    <property type="entry name" value="RT_POL"/>
    <property type="match status" value="1"/>
</dbReference>
<keyword evidence="7" id="KW-0695">RNA-directed DNA polymerase</keyword>
<keyword evidence="5" id="KW-0255">Endonuclease</keyword>
<dbReference type="GO" id="GO:0003964">
    <property type="term" value="F:RNA-directed DNA polymerase activity"/>
    <property type="evidence" value="ECO:0007669"/>
    <property type="project" value="UniProtKB-KW"/>
</dbReference>